<dbReference type="PANTHER" id="PTHR42901:SF1">
    <property type="entry name" value="ALCOHOL DEHYDROGENASE"/>
    <property type="match status" value="1"/>
</dbReference>
<dbReference type="Proteomes" id="UP001140560">
    <property type="component" value="Unassembled WGS sequence"/>
</dbReference>
<dbReference type="Pfam" id="PF00106">
    <property type="entry name" value="adh_short"/>
    <property type="match status" value="1"/>
</dbReference>
<dbReference type="InterPro" id="IPR036291">
    <property type="entry name" value="NAD(P)-bd_dom_sf"/>
</dbReference>
<dbReference type="EMBL" id="JAPEUY010000005">
    <property type="protein sequence ID" value="KAJ4373203.1"/>
    <property type="molecule type" value="Genomic_DNA"/>
</dbReference>
<reference evidence="4" key="1">
    <citation type="submission" date="2022-10" db="EMBL/GenBank/DDBJ databases">
        <title>Tapping the CABI collections for fungal endophytes: first genome assemblies for Collariella, Neodidymelliopsis, Ascochyta clinopodiicola, Didymella pomorum, Didymosphaeria variabile, Neocosmospora piperis and Neocucurbitaria cava.</title>
        <authorList>
            <person name="Hill R."/>
        </authorList>
    </citation>
    <scope>NUCLEOTIDE SEQUENCE</scope>
    <source>
        <strain evidence="4">IMI 356814</strain>
    </source>
</reference>
<dbReference type="PRINTS" id="PR00081">
    <property type="entry name" value="GDHRDH"/>
</dbReference>
<dbReference type="GO" id="GO:0016491">
    <property type="term" value="F:oxidoreductase activity"/>
    <property type="evidence" value="ECO:0007669"/>
    <property type="project" value="UniProtKB-KW"/>
</dbReference>
<sequence length="297" mass="32451">MGANFTSEHHDTYPYIDPTNADLSGKYVLITGASKGVGKSAALSYARAGASGIALGARSSLSSIVLEVQEAAKSAGRPEPKVVPLHLDVTDRKSVEAAAQAVSEEFDGRLDVLINNAGYLSKWGGIPDTDPEDWWRDWEVNVKGVYLVTRAFWPLLLKSPPSTRIIINVTSMGALMNGRHGSAYCSAKLASVRFTEYIHQDHGEGSADGMLAIAFNPGQLKTDLALGLPEYLHGYLMDGPELSGDTLVWLGKERREWLSGRYVSANWDMEELSAKREEIVRADLLKVRMAVNEFPLQ</sequence>
<dbReference type="InterPro" id="IPR002347">
    <property type="entry name" value="SDR_fam"/>
</dbReference>
<dbReference type="Gene3D" id="3.40.50.720">
    <property type="entry name" value="NAD(P)-binding Rossmann-like Domain"/>
    <property type="match status" value="1"/>
</dbReference>
<accession>A0A9W8YB87</accession>
<dbReference type="PRINTS" id="PR00080">
    <property type="entry name" value="SDRFAMILY"/>
</dbReference>
<evidence type="ECO:0000256" key="2">
    <source>
        <dbReference type="ARBA" id="ARBA00023002"/>
    </source>
</evidence>
<keyword evidence="2" id="KW-0560">Oxidoreductase</keyword>
<proteinExistence type="inferred from homology"/>
<protein>
    <submittedName>
        <fullName evidence="4">Uncharacterized protein</fullName>
    </submittedName>
</protein>
<comment type="caution">
    <text evidence="4">The sequence shown here is derived from an EMBL/GenBank/DDBJ whole genome shotgun (WGS) entry which is preliminary data.</text>
</comment>
<dbReference type="CDD" id="cd05233">
    <property type="entry name" value="SDR_c"/>
    <property type="match status" value="1"/>
</dbReference>
<evidence type="ECO:0000256" key="3">
    <source>
        <dbReference type="RuleBase" id="RU000363"/>
    </source>
</evidence>
<dbReference type="AlphaFoldDB" id="A0A9W8YB87"/>
<dbReference type="PANTHER" id="PTHR42901">
    <property type="entry name" value="ALCOHOL DEHYDROGENASE"/>
    <property type="match status" value="1"/>
</dbReference>
<evidence type="ECO:0000313" key="5">
    <source>
        <dbReference type="Proteomes" id="UP001140560"/>
    </source>
</evidence>
<dbReference type="SUPFAM" id="SSF51735">
    <property type="entry name" value="NAD(P)-binding Rossmann-fold domains"/>
    <property type="match status" value="1"/>
</dbReference>
<evidence type="ECO:0000313" key="4">
    <source>
        <dbReference type="EMBL" id="KAJ4373203.1"/>
    </source>
</evidence>
<keyword evidence="5" id="KW-1185">Reference proteome</keyword>
<name>A0A9W8YB87_9PLEO</name>
<evidence type="ECO:0000256" key="1">
    <source>
        <dbReference type="ARBA" id="ARBA00006484"/>
    </source>
</evidence>
<organism evidence="4 5">
    <name type="scientific">Neocucurbitaria cava</name>
    <dbReference type="NCBI Taxonomy" id="798079"/>
    <lineage>
        <taxon>Eukaryota</taxon>
        <taxon>Fungi</taxon>
        <taxon>Dikarya</taxon>
        <taxon>Ascomycota</taxon>
        <taxon>Pezizomycotina</taxon>
        <taxon>Dothideomycetes</taxon>
        <taxon>Pleosporomycetidae</taxon>
        <taxon>Pleosporales</taxon>
        <taxon>Pleosporineae</taxon>
        <taxon>Cucurbitariaceae</taxon>
        <taxon>Neocucurbitaria</taxon>
    </lineage>
</organism>
<comment type="similarity">
    <text evidence="1 3">Belongs to the short-chain dehydrogenases/reductases (SDR) family.</text>
</comment>
<gene>
    <name evidence="4" type="ORF">N0V83_003496</name>
</gene>
<dbReference type="OrthoDB" id="1933717at2759"/>